<dbReference type="InterPro" id="IPR036249">
    <property type="entry name" value="Thioredoxin-like_sf"/>
</dbReference>
<evidence type="ECO:0008006" key="3">
    <source>
        <dbReference type="Google" id="ProtNLM"/>
    </source>
</evidence>
<dbReference type="SUPFAM" id="SSF52833">
    <property type="entry name" value="Thioredoxin-like"/>
    <property type="match status" value="1"/>
</dbReference>
<organism evidence="2">
    <name type="scientific">Jonesiaceae bacterium BS-20</name>
    <dbReference type="NCBI Taxonomy" id="3120821"/>
    <lineage>
        <taxon>Bacteria</taxon>
        <taxon>Bacillati</taxon>
        <taxon>Actinomycetota</taxon>
        <taxon>Actinomycetes</taxon>
        <taxon>Micrococcales</taxon>
        <taxon>Jonesiaceae</taxon>
    </lineage>
</organism>
<accession>A0AAU7DY64</accession>
<evidence type="ECO:0000313" key="2">
    <source>
        <dbReference type="EMBL" id="XBH22954.1"/>
    </source>
</evidence>
<keyword evidence="1" id="KW-0812">Transmembrane</keyword>
<dbReference type="Gene3D" id="3.40.30.10">
    <property type="entry name" value="Glutaredoxin"/>
    <property type="match status" value="1"/>
</dbReference>
<keyword evidence="1" id="KW-0472">Membrane</keyword>
<evidence type="ECO:0000256" key="1">
    <source>
        <dbReference type="SAM" id="Phobius"/>
    </source>
</evidence>
<proteinExistence type="predicted"/>
<dbReference type="AlphaFoldDB" id="A0AAU7DY64"/>
<protein>
    <recommendedName>
        <fullName evidence="3">Thioredoxin domain-containing protein</fullName>
    </recommendedName>
</protein>
<name>A0AAU7DY64_9MICO</name>
<reference evidence="2" key="1">
    <citation type="submission" date="2024-02" db="EMBL/GenBank/DDBJ databases">
        <title>Tomenella chthoni gen. nov. sp. nov., a member of the family Jonesiaceae isolated from bat guano.</title>
        <authorList>
            <person name="Miller S.L."/>
            <person name="King J."/>
            <person name="Sankaranarayanan K."/>
            <person name="Lawson P.A."/>
        </authorList>
    </citation>
    <scope>NUCLEOTIDE SEQUENCE</scope>
    <source>
        <strain evidence="2">BS-20</strain>
    </source>
</reference>
<gene>
    <name evidence="2" type="ORF">V5R04_07010</name>
</gene>
<keyword evidence="1" id="KW-1133">Transmembrane helix</keyword>
<feature type="transmembrane region" description="Helical" evidence="1">
    <location>
        <begin position="6"/>
        <end position="27"/>
    </location>
</feature>
<dbReference type="EMBL" id="CP146203">
    <property type="protein sequence ID" value="XBH22954.1"/>
    <property type="molecule type" value="Genomic_DNA"/>
</dbReference>
<sequence length="193" mass="20942">MNTALLVSNIVVWLLLLFLALAVLALYRHFGQLYINSPQGRETQGPELGSHLLVTSDVDMHGQEVIVPIGSAMAIIFTDTMCTLCAEVRRELAQLAWSTNDYIVAFCTGRQQDVDAWAAGLPANVSVVYDHRARYANKYEVNGTPFAVIVSKDGTVHAKSIINGAEGVGWIQSEIAHANTEALASKQGGHEHP</sequence>